<dbReference type="PROSITE" id="PS51450">
    <property type="entry name" value="LRR"/>
    <property type="match status" value="6"/>
</dbReference>
<dbReference type="Pfam" id="PF00481">
    <property type="entry name" value="PP2C"/>
    <property type="match status" value="1"/>
</dbReference>
<feature type="compositionally biased region" description="Basic and acidic residues" evidence="13">
    <location>
        <begin position="180"/>
        <end position="200"/>
    </location>
</feature>
<accession>A0A4S2MNI1</accession>
<evidence type="ECO:0000256" key="8">
    <source>
        <dbReference type="ARBA" id="ARBA00022842"/>
    </source>
</evidence>
<dbReference type="GO" id="GO:0004016">
    <property type="term" value="F:adenylate cyclase activity"/>
    <property type="evidence" value="ECO:0007669"/>
    <property type="project" value="UniProtKB-EC"/>
</dbReference>
<comment type="similarity">
    <text evidence="2">Belongs to the adenylyl cyclase class-3 family.</text>
</comment>
<dbReference type="SUPFAM" id="SSF52058">
    <property type="entry name" value="L domain-like"/>
    <property type="match status" value="2"/>
</dbReference>
<dbReference type="InterPro" id="IPR032675">
    <property type="entry name" value="LRR_dom_sf"/>
</dbReference>
<evidence type="ECO:0000256" key="3">
    <source>
        <dbReference type="ARBA" id="ARBA00012201"/>
    </source>
</evidence>
<feature type="domain" description="Guanylate cyclase" evidence="14">
    <location>
        <begin position="1592"/>
        <end position="1729"/>
    </location>
</feature>
<evidence type="ECO:0000256" key="9">
    <source>
        <dbReference type="ARBA" id="ARBA00022998"/>
    </source>
</evidence>
<feature type="compositionally biased region" description="Polar residues" evidence="13">
    <location>
        <begin position="33"/>
        <end position="52"/>
    </location>
</feature>
<keyword evidence="6" id="KW-0479">Metal-binding</keyword>
<sequence length="2025" mass="223359">MSPSNGPSPLVNLSDHRRELSVLQTPQFMLRQNPPSAGTTPTSSFPSGQTTPGGFLNGNIFDNPDQSQLSPYRPGTAPHVGSPVQDSYFPPEDTRRPSVASVTTNASSTGSKSSIPRSLYNKFFGPGENDDGSRSTTETSTLPGSSSRSGRPSTPTGIPRPRTPVPSSEVVPFLYQDPDDIARLGDAPVHDSPVEKRDMDDSFSTSSSHTHHRIHLPRGRTKARDKDQGRPPTSADPALSEPYRRNIRLQLDGTSSSHSSQRFLRSGSPTPSVASSLSNNPLLSPGEEAERKAKASLWSKMGLRKKDKDKAAPDANRRLRSKASEPMLNTGTNVSVHIMAKRGSGSNEHGNPRILDYATPEQIAALRQGREGSSRLGPGRRGMSDAGKETRKRSLKPGGLEAPTAFNLDTSFSDQNEWLVPGGAPNLPETISWEPPESWATLGSEHPPEIAPDEGQDEGDDGDNQTYCIRVFRADSTFATLSCKLQASVVEVLALLGRKSFLQDNLTNYQIVMRKNGLMRILGPNERPLKIQKRLLEQVGYTEEDHLDEIGREDHGYLVRFTFMMSRMGGQYSLDHDPGLGKLQKFSHVDLQGRNLLTIPITLYHKAPEIISLNLSRNLSLNIPKDFIQQCVNLRKIEFTGNECERLPPSISAASRLTYLDISNNRLEELDHASLEDHGALVALKMSNNRLRSLPNSFSRFKSLRNLHLASNHLTSFPQFICELVTLVDLDISFNMIRSFPMEIGQLSALERLNATNNRLKGALPPTFAMLGSLKELDLRFNHELQDIDVIAELPRLEAVVVAHNRISGFTQSFQKLRALHLNANPITRFSLTTAMPTLKFLNLSNAKIAAVSESIFDKLPNLEKLILDRNHIVTFPPQIGKLQKLEHLSCFNNEISKLPREIGLLTELKYLDLHYNNLRQLPGEIWQLSSLITLNVSSNLLKELPKPEITPITSIDANGVMKERDKSVSEGPQDRPDAIRRPSQLSGGLLNVAAQQAANGRKGSTVSVYGPNGRKASVVSRAGSELGVSTPSTASIRKDSAASNKLAYTFATSLKYLYMADNQLSEEAFEELSLLTELRVLNLSYNVIYDIPPRALSRMANLNELYLSGNELTSLPAEDLESISGLKVLHLNGNKFQTLPAELGKIRKLLVLDVGCNSLKYNISNWPYDWNWNWNLDLKYLSLSGNKRLEIKPNRNEPNLSRERSITDFSQLTKLRILGLMDVTLTIPNVPDQTEDRRVRSTGSMVRAMSYGMADTLGRNEHLSIVDLVIPDFRGSRDEWLIGLFDGQALSTGGSKISKFLQESLEFFVTEELNKLRDKETPAIALHRAFLNLNKELATTAMQAVEDKSISAAMATRHPSTTSGPLLSPNDLNSGGCATVVYMQKNQLFVANVGDAMAILYRSGGDHQLLTQKHDPGSATELERIRDAGGWVSRTGKLNDTLDTSRAFGYFHLIPAVNANPHVHQEELTEQEELLIIASKELWEYVSFQSASDIVQTEKGDLMRAAHKLRDFAIGYGATGKIMVMILGLGDLRKQNARIRTQSMSLGAGQSFLDDEANTFRFKTRKKAGEAHDSAIARLAPEVKPPDGDLAIVFTDIKNSTLLWETFPLAMRSGIRIHNNIMRRQLRHIGGYEVKTEGDAFMVCFHTATSALRWCFTVQKYLLDQEWPNEILESENCREILDTQGNVIYKGLSVRMGIHWGAPVCEPDPITGRMDYFGPMVNRAARISGEADGGQITVSSDLVQEVNRCVNAYQDVNNGMTLEDAFGDSDSGKVIMDELRALIREGFEVKELGQRKLKGLENPEFIYLMYPASLAGRLSAKSSQTAAPIVKLSVDPQHVWELWNISLRLEMLCSSLNTVNSPELRSHSSDMVARLKETSSDGPSDQLLVPLLEHIITRIENCMAVLYLRRLLVPDAPGPEGATGVGASGSLMDIIGTLESRLGVSFQKTPQPPSTPRTENSSFGGLTSVSTPAVSPTSANRSGRPFTPEVDSSPSSVRITELTETEINGQEESIAPPGSFPGSP</sequence>
<evidence type="ECO:0000256" key="1">
    <source>
        <dbReference type="ARBA" id="ARBA00001593"/>
    </source>
</evidence>
<dbReference type="EMBL" id="ML220139">
    <property type="protein sequence ID" value="TGZ78613.1"/>
    <property type="molecule type" value="Genomic_DNA"/>
</dbReference>
<dbReference type="InParanoid" id="A0A4S2MNI1"/>
<evidence type="ECO:0000256" key="12">
    <source>
        <dbReference type="ARBA" id="ARBA00032637"/>
    </source>
</evidence>
<proteinExistence type="inferred from homology"/>
<dbReference type="EC" id="4.6.1.1" evidence="3"/>
<dbReference type="GO" id="GO:0006171">
    <property type="term" value="P:cAMP biosynthetic process"/>
    <property type="evidence" value="ECO:0007669"/>
    <property type="project" value="UniProtKB-KW"/>
</dbReference>
<feature type="compositionally biased region" description="Low complexity" evidence="13">
    <location>
        <begin position="139"/>
        <end position="157"/>
    </location>
</feature>
<dbReference type="SMART" id="SM00365">
    <property type="entry name" value="LRR_SD22"/>
    <property type="match status" value="6"/>
</dbReference>
<dbReference type="SMART" id="SM00332">
    <property type="entry name" value="PP2Cc"/>
    <property type="match status" value="1"/>
</dbReference>
<comment type="catalytic activity">
    <reaction evidence="1">
        <text>ATP = 3',5'-cyclic AMP + diphosphate</text>
        <dbReference type="Rhea" id="RHEA:15389"/>
        <dbReference type="ChEBI" id="CHEBI:30616"/>
        <dbReference type="ChEBI" id="CHEBI:33019"/>
        <dbReference type="ChEBI" id="CHEBI:58165"/>
        <dbReference type="EC" id="4.6.1.1"/>
    </reaction>
</comment>
<dbReference type="STRING" id="341454.A0A4S2MNI1"/>
<name>A0A4S2MNI1_9PEZI</name>
<reference evidence="17 18" key="1">
    <citation type="submission" date="2019-04" db="EMBL/GenBank/DDBJ databases">
        <title>Comparative genomics and transcriptomics to analyze fruiting body development in filamentous ascomycetes.</title>
        <authorList>
            <consortium name="DOE Joint Genome Institute"/>
            <person name="Lutkenhaus R."/>
            <person name="Traeger S."/>
            <person name="Breuer J."/>
            <person name="Kuo A."/>
            <person name="Lipzen A."/>
            <person name="Pangilinan J."/>
            <person name="Dilworth D."/>
            <person name="Sandor L."/>
            <person name="Poggeler S."/>
            <person name="Barry K."/>
            <person name="Grigoriev I.V."/>
            <person name="Nowrousian M."/>
        </authorList>
    </citation>
    <scope>NUCLEOTIDE SEQUENCE [LARGE SCALE GENOMIC DNA]</scope>
    <source>
        <strain evidence="17 18">CBS 389.68</strain>
    </source>
</reference>
<dbReference type="SMART" id="SM00364">
    <property type="entry name" value="LRR_BAC"/>
    <property type="match status" value="9"/>
</dbReference>
<feature type="compositionally biased region" description="Basic and acidic residues" evidence="13">
    <location>
        <begin position="304"/>
        <end position="317"/>
    </location>
</feature>
<evidence type="ECO:0000256" key="7">
    <source>
        <dbReference type="ARBA" id="ARBA00022737"/>
    </source>
</evidence>
<dbReference type="InterPro" id="IPR036457">
    <property type="entry name" value="PPM-type-like_dom_sf"/>
</dbReference>
<keyword evidence="10" id="KW-0456">Lyase</keyword>
<keyword evidence="8" id="KW-0460">Magnesium</keyword>
<evidence type="ECO:0000313" key="18">
    <source>
        <dbReference type="Proteomes" id="UP000298138"/>
    </source>
</evidence>
<dbReference type="Gene3D" id="3.30.70.1230">
    <property type="entry name" value="Nucleotide cyclase"/>
    <property type="match status" value="1"/>
</dbReference>
<dbReference type="CDD" id="cd07302">
    <property type="entry name" value="CHD"/>
    <property type="match status" value="1"/>
</dbReference>
<feature type="region of interest" description="Disordered" evidence="13">
    <location>
        <begin position="434"/>
        <end position="461"/>
    </location>
</feature>
<feature type="region of interest" description="Disordered" evidence="13">
    <location>
        <begin position="369"/>
        <end position="404"/>
    </location>
</feature>
<dbReference type="Pfam" id="PF21187">
    <property type="entry name" value="CYAA_C"/>
    <property type="match status" value="1"/>
</dbReference>
<dbReference type="OrthoDB" id="2021138at2759"/>
<feature type="compositionally biased region" description="Low complexity" evidence="13">
    <location>
        <begin position="255"/>
        <end position="268"/>
    </location>
</feature>
<feature type="compositionally biased region" description="Basic residues" evidence="13">
    <location>
        <begin position="209"/>
        <end position="221"/>
    </location>
</feature>
<keyword evidence="7" id="KW-0677">Repeat</keyword>
<dbReference type="FunFam" id="3.80.10.10:FF:000305">
    <property type="entry name" value="Adenylate cyclase AcyA"/>
    <property type="match status" value="1"/>
</dbReference>
<dbReference type="PROSITE" id="PS51746">
    <property type="entry name" value="PPM_2"/>
    <property type="match status" value="1"/>
</dbReference>
<evidence type="ECO:0000256" key="11">
    <source>
        <dbReference type="ARBA" id="ARBA00032597"/>
    </source>
</evidence>
<dbReference type="FunFam" id="3.80.10.10:FF:000220">
    <property type="entry name" value="Adenylate cyclase AcyA"/>
    <property type="match status" value="1"/>
</dbReference>
<evidence type="ECO:0000259" key="16">
    <source>
        <dbReference type="PROSITE" id="PS51746"/>
    </source>
</evidence>
<feature type="compositionally biased region" description="Low complexity" evidence="13">
    <location>
        <begin position="98"/>
        <end position="111"/>
    </location>
</feature>
<dbReference type="PANTHER" id="PTHR48051:SF1">
    <property type="entry name" value="RAS SUPPRESSOR PROTEIN 1"/>
    <property type="match status" value="1"/>
</dbReference>
<dbReference type="PROSITE" id="PS50125">
    <property type="entry name" value="GUANYLATE_CYCLASE_2"/>
    <property type="match status" value="1"/>
</dbReference>
<feature type="compositionally biased region" description="Basic and acidic residues" evidence="13">
    <location>
        <begin position="962"/>
        <end position="981"/>
    </location>
</feature>
<evidence type="ECO:0000313" key="17">
    <source>
        <dbReference type="EMBL" id="TGZ78613.1"/>
    </source>
</evidence>
<dbReference type="CDD" id="cd17214">
    <property type="entry name" value="RA_CYR1_like"/>
    <property type="match status" value="1"/>
</dbReference>
<evidence type="ECO:0000256" key="5">
    <source>
        <dbReference type="ARBA" id="ARBA00022614"/>
    </source>
</evidence>
<dbReference type="SUPFAM" id="SSF52075">
    <property type="entry name" value="Outer arm dynein light chain 1"/>
    <property type="match status" value="1"/>
</dbReference>
<evidence type="ECO:0000256" key="6">
    <source>
        <dbReference type="ARBA" id="ARBA00022723"/>
    </source>
</evidence>
<dbReference type="SMART" id="SM00369">
    <property type="entry name" value="LRR_TYP"/>
    <property type="match status" value="12"/>
</dbReference>
<dbReference type="GO" id="GO:0005737">
    <property type="term" value="C:cytoplasm"/>
    <property type="evidence" value="ECO:0007669"/>
    <property type="project" value="TreeGrafter"/>
</dbReference>
<feature type="compositionally biased region" description="Low complexity" evidence="13">
    <location>
        <begin position="1968"/>
        <end position="1980"/>
    </location>
</feature>
<feature type="domain" description="Ras-associating" evidence="15">
    <location>
        <begin position="465"/>
        <end position="556"/>
    </location>
</feature>
<dbReference type="InterPro" id="IPR001932">
    <property type="entry name" value="PPM-type_phosphatase-like_dom"/>
</dbReference>
<dbReference type="Gene3D" id="3.60.40.10">
    <property type="entry name" value="PPM-type phosphatase domain"/>
    <property type="match status" value="1"/>
</dbReference>
<dbReference type="CDD" id="cd00143">
    <property type="entry name" value="PP2Cc"/>
    <property type="match status" value="1"/>
</dbReference>
<dbReference type="InterPro" id="IPR000159">
    <property type="entry name" value="RA_dom"/>
</dbReference>
<dbReference type="Proteomes" id="UP000298138">
    <property type="component" value="Unassembled WGS sequence"/>
</dbReference>
<dbReference type="InterPro" id="IPR003591">
    <property type="entry name" value="Leu-rich_rpt_typical-subtyp"/>
</dbReference>
<feature type="compositionally biased region" description="Acidic residues" evidence="13">
    <location>
        <begin position="451"/>
        <end position="461"/>
    </location>
</feature>
<dbReference type="InterPro" id="IPR055071">
    <property type="entry name" value="RA_PHLPP-like"/>
</dbReference>
<dbReference type="PANTHER" id="PTHR48051">
    <property type="match status" value="1"/>
</dbReference>
<dbReference type="FunFam" id="3.80.10.10:FF:000408">
    <property type="entry name" value="Adenylate cyclase"/>
    <property type="match status" value="1"/>
</dbReference>
<dbReference type="Pfam" id="PF13855">
    <property type="entry name" value="LRR_8"/>
    <property type="match status" value="3"/>
</dbReference>
<evidence type="ECO:0000256" key="10">
    <source>
        <dbReference type="ARBA" id="ARBA00023239"/>
    </source>
</evidence>
<evidence type="ECO:0000256" key="13">
    <source>
        <dbReference type="SAM" id="MobiDB-lite"/>
    </source>
</evidence>
<dbReference type="GO" id="GO:0035556">
    <property type="term" value="P:intracellular signal transduction"/>
    <property type="evidence" value="ECO:0007669"/>
    <property type="project" value="InterPro"/>
</dbReference>
<dbReference type="SMART" id="SM00044">
    <property type="entry name" value="CYCc"/>
    <property type="match status" value="1"/>
</dbReference>
<dbReference type="SUPFAM" id="SSF55073">
    <property type="entry name" value="Nucleotide cyclase"/>
    <property type="match status" value="1"/>
</dbReference>
<feature type="region of interest" description="Disordered" evidence="13">
    <location>
        <begin position="1"/>
        <end position="329"/>
    </location>
</feature>
<dbReference type="InterPro" id="IPR029787">
    <property type="entry name" value="Nucleotide_cyclase"/>
</dbReference>
<protein>
    <recommendedName>
        <fullName evidence="4">Adenylate cyclase</fullName>
        <ecNumber evidence="3">4.6.1.1</ecNumber>
    </recommendedName>
    <alternativeName>
        <fullName evidence="11">ATP pyrophosphate-lyase</fullName>
    </alternativeName>
    <alternativeName>
        <fullName evidence="12">Adenylyl cyclase</fullName>
    </alternativeName>
</protein>
<gene>
    <name evidence="17" type="ORF">EX30DRAFT_309746</name>
</gene>
<feature type="region of interest" description="Disordered" evidence="13">
    <location>
        <begin position="957"/>
        <end position="983"/>
    </location>
</feature>
<evidence type="ECO:0000256" key="4">
    <source>
        <dbReference type="ARBA" id="ARBA00021420"/>
    </source>
</evidence>
<dbReference type="SUPFAM" id="SSF81606">
    <property type="entry name" value="PP2C-like"/>
    <property type="match status" value="1"/>
</dbReference>
<evidence type="ECO:0000259" key="15">
    <source>
        <dbReference type="PROSITE" id="PS50200"/>
    </source>
</evidence>
<keyword evidence="18" id="KW-1185">Reference proteome</keyword>
<feature type="domain" description="PPM-type phosphatase" evidence="16">
    <location>
        <begin position="1251"/>
        <end position="1530"/>
    </location>
</feature>
<dbReference type="Pfam" id="PF00211">
    <property type="entry name" value="Guanylate_cyc"/>
    <property type="match status" value="1"/>
</dbReference>
<dbReference type="InterPro" id="IPR050216">
    <property type="entry name" value="LRR_domain-containing"/>
</dbReference>
<dbReference type="InterPro" id="IPR001611">
    <property type="entry name" value="Leu-rich_rpt"/>
</dbReference>
<feature type="region of interest" description="Disordered" evidence="13">
    <location>
        <begin position="1946"/>
        <end position="2025"/>
    </location>
</feature>
<dbReference type="InterPro" id="IPR048580">
    <property type="entry name" value="CYAA_C"/>
</dbReference>
<dbReference type="Pfam" id="PF23010">
    <property type="entry name" value="RA_3"/>
    <property type="match status" value="1"/>
</dbReference>
<organism evidence="17 18">
    <name type="scientific">Ascodesmis nigricans</name>
    <dbReference type="NCBI Taxonomy" id="341454"/>
    <lineage>
        <taxon>Eukaryota</taxon>
        <taxon>Fungi</taxon>
        <taxon>Dikarya</taxon>
        <taxon>Ascomycota</taxon>
        <taxon>Pezizomycotina</taxon>
        <taxon>Pezizomycetes</taxon>
        <taxon>Pezizales</taxon>
        <taxon>Ascodesmidaceae</taxon>
        <taxon>Ascodesmis</taxon>
    </lineage>
</organism>
<dbReference type="FunCoup" id="A0A4S2MNI1">
    <property type="interactions" value="451"/>
</dbReference>
<dbReference type="PROSITE" id="PS50200">
    <property type="entry name" value="RA"/>
    <property type="match status" value="1"/>
</dbReference>
<keyword evidence="5" id="KW-0433">Leucine-rich repeat</keyword>
<dbReference type="Gene3D" id="3.80.10.10">
    <property type="entry name" value="Ribonuclease Inhibitor"/>
    <property type="match status" value="4"/>
</dbReference>
<feature type="compositionally biased region" description="Polar residues" evidence="13">
    <location>
        <begin position="1957"/>
        <end position="1966"/>
    </location>
</feature>
<keyword evidence="9" id="KW-0115">cAMP biosynthesis</keyword>
<evidence type="ECO:0000259" key="14">
    <source>
        <dbReference type="PROSITE" id="PS50125"/>
    </source>
</evidence>
<dbReference type="SMART" id="SM00314">
    <property type="entry name" value="RA"/>
    <property type="match status" value="1"/>
</dbReference>
<dbReference type="GO" id="GO:0046872">
    <property type="term" value="F:metal ion binding"/>
    <property type="evidence" value="ECO:0007669"/>
    <property type="project" value="UniProtKB-KW"/>
</dbReference>
<feature type="compositionally biased region" description="Low complexity" evidence="13">
    <location>
        <begin position="275"/>
        <end position="285"/>
    </location>
</feature>
<dbReference type="InterPro" id="IPR001054">
    <property type="entry name" value="A/G_cyclase"/>
</dbReference>
<evidence type="ECO:0000256" key="2">
    <source>
        <dbReference type="ARBA" id="ARBA00005381"/>
    </source>
</evidence>